<reference evidence="1" key="1">
    <citation type="submission" date="2009-05" db="EMBL/GenBank/DDBJ databases">
        <title>Oryza sativa Indica Group genomic DNA, chromosome 11, BAC clone:K0123C06, cultivar:Kasalath.</title>
        <authorList>
            <person name="Matsumoto T."/>
            <person name="Wu J."/>
            <person name="Kanamori H."/>
        </authorList>
    </citation>
    <scope>NUCLEOTIDE SEQUENCE</scope>
</reference>
<reference evidence="2" key="2">
    <citation type="submission" date="2009-05" db="EMBL/GenBank/DDBJ databases">
        <title>Oryza sativa Indica Group genomic DNA, chromosome 11, BAC clone:K0367D03, cultivar:Kasalath.</title>
        <authorList>
            <person name="Matsumoto T."/>
            <person name="Wu J."/>
            <person name="Kanamori H."/>
        </authorList>
    </citation>
    <scope>NUCLEOTIDE SEQUENCE</scope>
</reference>
<organism evidence="1">
    <name type="scientific">Oryza sativa subsp. indica</name>
    <name type="common">Rice</name>
    <dbReference type="NCBI Taxonomy" id="39946"/>
    <lineage>
        <taxon>Eukaryota</taxon>
        <taxon>Viridiplantae</taxon>
        <taxon>Streptophyta</taxon>
        <taxon>Embryophyta</taxon>
        <taxon>Tracheophyta</taxon>
        <taxon>Spermatophyta</taxon>
        <taxon>Magnoliopsida</taxon>
        <taxon>Liliopsida</taxon>
        <taxon>Poales</taxon>
        <taxon>Poaceae</taxon>
        <taxon>BOP clade</taxon>
        <taxon>Oryzoideae</taxon>
        <taxon>Oryzeae</taxon>
        <taxon>Oryzinae</taxon>
        <taxon>Oryza</taxon>
        <taxon>Oryza sativa</taxon>
    </lineage>
</organism>
<protein>
    <submittedName>
        <fullName evidence="1">Uncharacterized protein</fullName>
    </submittedName>
</protein>
<accession>A0A679B9I5</accession>
<dbReference type="AlphaFoldDB" id="A0A679B9I5"/>
<name>A0A679B9I5_ORYSI</name>
<dbReference type="EMBL" id="AP011482">
    <property type="protein sequence ID" value="BBD82408.1"/>
    <property type="molecule type" value="Genomic_DNA"/>
</dbReference>
<proteinExistence type="predicted"/>
<dbReference type="EMBL" id="AP011481">
    <property type="protein sequence ID" value="BBD82395.1"/>
    <property type="molecule type" value="Genomic_DNA"/>
</dbReference>
<evidence type="ECO:0000313" key="2">
    <source>
        <dbReference type="EMBL" id="BBD82408.1"/>
    </source>
</evidence>
<evidence type="ECO:0000313" key="1">
    <source>
        <dbReference type="EMBL" id="BBD82395.1"/>
    </source>
</evidence>
<sequence>MAVWWAGVRRLRRGKRRRRAAGDGEGLASGRPGEIVGCYGRMQRAAHIVWPIKGIRCGISSLWFPLFVA</sequence>
<gene>
    <name evidence="1" type="primary">K0123C06.30</name>
    <name evidence="2" type="synonym">K0367D03.7</name>
</gene>